<sequence length="512" mass="56655">MDSQIDEINYSDEEIAVLAHGFVSEDWIGVGRSFDHRNGVVQAAFARHMQVPARLSNSVPTLAISPSAAAAAFVSGHWSCVDAPFDNVESHAFLDHPPNLDLEVHDILEIRVPSVHVLQLLHGYAGQAWLDGRQSVRVWHDGQNTWLLCPFWILTAMSNIHQIRLSGWAEGWAWINRVEITATAAGRILCNLARRYMQLLPACVGPADENDLTYQKLALLLGHHDLDGSVLDNLLHISWASLPESRQERIIFANTLFSQSLAEGAHRYPSSLGGQVLRHYGALLQGTPHCELLLFPINIGNFHWTSGKIDIQARVIHYGDSLLPHGSGHPPDPLRPNLVEWLQRVLPGGEFVWQTDLQCPTQRDGWNCALITANILAHEGIGARLWDMALGDELRLYGFCKLCENLLIPGPERSNDPFSSRLESPSFTRVSAQLLGQAAEADEAAEAVVSDELQHTHDALPLLCPQENNEDSVPSSNNSDSNCVERRTYSHPRLEFAIDRSGGLLVPVNPPS</sequence>
<feature type="compositionally biased region" description="Low complexity" evidence="4">
    <location>
        <begin position="471"/>
        <end position="482"/>
    </location>
</feature>
<evidence type="ECO:0000256" key="1">
    <source>
        <dbReference type="ARBA" id="ARBA00005234"/>
    </source>
</evidence>
<organism evidence="6 7">
    <name type="scientific">Cylindrobasidium torrendii FP15055 ss-10</name>
    <dbReference type="NCBI Taxonomy" id="1314674"/>
    <lineage>
        <taxon>Eukaryota</taxon>
        <taxon>Fungi</taxon>
        <taxon>Dikarya</taxon>
        <taxon>Basidiomycota</taxon>
        <taxon>Agaricomycotina</taxon>
        <taxon>Agaricomycetes</taxon>
        <taxon>Agaricomycetidae</taxon>
        <taxon>Agaricales</taxon>
        <taxon>Marasmiineae</taxon>
        <taxon>Physalacriaceae</taxon>
        <taxon>Cylindrobasidium</taxon>
    </lineage>
</organism>
<dbReference type="GO" id="GO:0019783">
    <property type="term" value="F:ubiquitin-like protein peptidase activity"/>
    <property type="evidence" value="ECO:0007669"/>
    <property type="project" value="UniProtKB-ARBA"/>
</dbReference>
<evidence type="ECO:0000259" key="5">
    <source>
        <dbReference type="PROSITE" id="PS50600"/>
    </source>
</evidence>
<accession>A0A0D7ASG0</accession>
<dbReference type="InterPro" id="IPR038765">
    <property type="entry name" value="Papain-like_cys_pep_sf"/>
</dbReference>
<dbReference type="OrthoDB" id="2671065at2759"/>
<dbReference type="EMBL" id="KN880985">
    <property type="protein sequence ID" value="KIY61288.1"/>
    <property type="molecule type" value="Genomic_DNA"/>
</dbReference>
<dbReference type="InterPro" id="IPR003653">
    <property type="entry name" value="Peptidase_C48_C"/>
</dbReference>
<dbReference type="AlphaFoldDB" id="A0A0D7ASG0"/>
<evidence type="ECO:0000256" key="2">
    <source>
        <dbReference type="ARBA" id="ARBA00022670"/>
    </source>
</evidence>
<feature type="domain" description="Ubiquitin-like protease family profile" evidence="5">
    <location>
        <begin position="210"/>
        <end position="379"/>
    </location>
</feature>
<keyword evidence="2" id="KW-0645">Protease</keyword>
<dbReference type="PROSITE" id="PS50600">
    <property type="entry name" value="ULP_PROTEASE"/>
    <property type="match status" value="1"/>
</dbReference>
<evidence type="ECO:0000256" key="3">
    <source>
        <dbReference type="ARBA" id="ARBA00022801"/>
    </source>
</evidence>
<gene>
    <name evidence="6" type="ORF">CYLTODRAFT_459984</name>
</gene>
<dbReference type="GO" id="GO:0008234">
    <property type="term" value="F:cysteine-type peptidase activity"/>
    <property type="evidence" value="ECO:0007669"/>
    <property type="project" value="InterPro"/>
</dbReference>
<keyword evidence="7" id="KW-1185">Reference proteome</keyword>
<comment type="similarity">
    <text evidence="1">Belongs to the peptidase C48 family.</text>
</comment>
<evidence type="ECO:0000313" key="7">
    <source>
        <dbReference type="Proteomes" id="UP000054007"/>
    </source>
</evidence>
<dbReference type="SUPFAM" id="SSF54001">
    <property type="entry name" value="Cysteine proteinases"/>
    <property type="match status" value="1"/>
</dbReference>
<dbReference type="GO" id="GO:0006508">
    <property type="term" value="P:proteolysis"/>
    <property type="evidence" value="ECO:0007669"/>
    <property type="project" value="UniProtKB-KW"/>
</dbReference>
<evidence type="ECO:0000313" key="6">
    <source>
        <dbReference type="EMBL" id="KIY61288.1"/>
    </source>
</evidence>
<reference evidence="6 7" key="1">
    <citation type="journal article" date="2015" name="Fungal Genet. Biol.">
        <title>Evolution of novel wood decay mechanisms in Agaricales revealed by the genome sequences of Fistulina hepatica and Cylindrobasidium torrendii.</title>
        <authorList>
            <person name="Floudas D."/>
            <person name="Held B.W."/>
            <person name="Riley R."/>
            <person name="Nagy L.G."/>
            <person name="Koehler G."/>
            <person name="Ransdell A.S."/>
            <person name="Younus H."/>
            <person name="Chow J."/>
            <person name="Chiniquy J."/>
            <person name="Lipzen A."/>
            <person name="Tritt A."/>
            <person name="Sun H."/>
            <person name="Haridas S."/>
            <person name="LaButti K."/>
            <person name="Ohm R.A."/>
            <person name="Kues U."/>
            <person name="Blanchette R.A."/>
            <person name="Grigoriev I.V."/>
            <person name="Minto R.E."/>
            <person name="Hibbett D.S."/>
        </authorList>
    </citation>
    <scope>NUCLEOTIDE SEQUENCE [LARGE SCALE GENOMIC DNA]</scope>
    <source>
        <strain evidence="6 7">FP15055 ss-10</strain>
    </source>
</reference>
<name>A0A0D7ASG0_9AGAR</name>
<evidence type="ECO:0000256" key="4">
    <source>
        <dbReference type="SAM" id="MobiDB-lite"/>
    </source>
</evidence>
<keyword evidence="3" id="KW-0378">Hydrolase</keyword>
<dbReference type="Proteomes" id="UP000054007">
    <property type="component" value="Unassembled WGS sequence"/>
</dbReference>
<proteinExistence type="inferred from homology"/>
<dbReference type="STRING" id="1314674.A0A0D7ASG0"/>
<feature type="region of interest" description="Disordered" evidence="4">
    <location>
        <begin position="464"/>
        <end position="485"/>
    </location>
</feature>
<dbReference type="Pfam" id="PF02902">
    <property type="entry name" value="Peptidase_C48"/>
    <property type="match status" value="1"/>
</dbReference>
<dbReference type="Gene3D" id="3.40.395.10">
    <property type="entry name" value="Adenoviral Proteinase, Chain A"/>
    <property type="match status" value="1"/>
</dbReference>
<protein>
    <recommendedName>
        <fullName evidence="5">Ubiquitin-like protease family profile domain-containing protein</fullName>
    </recommendedName>
</protein>